<dbReference type="SUPFAM" id="SSF49899">
    <property type="entry name" value="Concanavalin A-like lectins/glucanases"/>
    <property type="match status" value="1"/>
</dbReference>
<dbReference type="InterPro" id="IPR006558">
    <property type="entry name" value="LamG-like"/>
</dbReference>
<feature type="domain" description="Fibronectin type-III" evidence="3">
    <location>
        <begin position="1"/>
        <end position="72"/>
    </location>
</feature>
<dbReference type="Gene3D" id="2.60.40.10">
    <property type="entry name" value="Immunoglobulins"/>
    <property type="match status" value="1"/>
</dbReference>
<dbReference type="InterPro" id="IPR013320">
    <property type="entry name" value="ConA-like_dom_sf"/>
</dbReference>
<dbReference type="SMART" id="SM00560">
    <property type="entry name" value="LamGL"/>
    <property type="match status" value="1"/>
</dbReference>
<dbReference type="EMBL" id="UINC01200873">
    <property type="protein sequence ID" value="SVE19954.1"/>
    <property type="molecule type" value="Genomic_DNA"/>
</dbReference>
<organism evidence="4">
    <name type="scientific">marine metagenome</name>
    <dbReference type="NCBI Taxonomy" id="408172"/>
    <lineage>
        <taxon>unclassified sequences</taxon>
        <taxon>metagenomes</taxon>
        <taxon>ecological metagenomes</taxon>
    </lineage>
</organism>
<protein>
    <recommendedName>
        <fullName evidence="3">Fibronectin type-III domain-containing protein</fullName>
    </recommendedName>
</protein>
<evidence type="ECO:0000259" key="3">
    <source>
        <dbReference type="PROSITE" id="PS50853"/>
    </source>
</evidence>
<keyword evidence="1" id="KW-0732">Signal</keyword>
<evidence type="ECO:0000256" key="2">
    <source>
        <dbReference type="ARBA" id="ARBA00023157"/>
    </source>
</evidence>
<reference evidence="4" key="1">
    <citation type="submission" date="2018-05" db="EMBL/GenBank/DDBJ databases">
        <authorList>
            <person name="Lanie J.A."/>
            <person name="Ng W.-L."/>
            <person name="Kazmierczak K.M."/>
            <person name="Andrzejewski T.M."/>
            <person name="Davidsen T.M."/>
            <person name="Wayne K.J."/>
            <person name="Tettelin H."/>
            <person name="Glass J.I."/>
            <person name="Rusch D."/>
            <person name="Podicherti R."/>
            <person name="Tsui H.-C.T."/>
            <person name="Winkler M.E."/>
        </authorList>
    </citation>
    <scope>NUCLEOTIDE SEQUENCE</scope>
</reference>
<evidence type="ECO:0000313" key="4">
    <source>
        <dbReference type="EMBL" id="SVE19954.1"/>
    </source>
</evidence>
<feature type="non-terminal residue" evidence="4">
    <location>
        <position position="245"/>
    </location>
</feature>
<accession>A0A383BJ49</accession>
<feature type="non-terminal residue" evidence="4">
    <location>
        <position position="1"/>
    </location>
</feature>
<proteinExistence type="predicted"/>
<dbReference type="PROSITE" id="PS50853">
    <property type="entry name" value="FN3"/>
    <property type="match status" value="1"/>
</dbReference>
<sequence length="245" mass="25899">ESDVASYKVYGGTSASPTTLLTTISSGTETSTVSSLTNGTTYYYRISAFDNAGNESSKTSDVTSMPHVTDGDYSLSFDGTDDYVNVGNTSSLAFNGNVSISAWVYFSNFDNSLASVVSMHSHVKGYAIDKTSGENKLSFWVSDGTDDIEVKTNTLSANTWYHIVGTNDGSMSKIYVNGSLINSTSQGGTAASTGDLKIGLQSHETGSSRYWNGNIDEVAIWNDALSAMEVAALYNSGNPISASTN</sequence>
<dbReference type="Gene3D" id="2.60.120.200">
    <property type="match status" value="1"/>
</dbReference>
<name>A0A383BJ49_9ZZZZ</name>
<dbReference type="InterPro" id="IPR013783">
    <property type="entry name" value="Ig-like_fold"/>
</dbReference>
<dbReference type="InterPro" id="IPR003961">
    <property type="entry name" value="FN3_dom"/>
</dbReference>
<evidence type="ECO:0000256" key="1">
    <source>
        <dbReference type="ARBA" id="ARBA00022729"/>
    </source>
</evidence>
<keyword evidence="2" id="KW-1015">Disulfide bond</keyword>
<dbReference type="Pfam" id="PF13385">
    <property type="entry name" value="Laminin_G_3"/>
    <property type="match status" value="1"/>
</dbReference>
<gene>
    <name evidence="4" type="ORF">METZ01_LOCUS472808</name>
</gene>
<dbReference type="AlphaFoldDB" id="A0A383BJ49"/>